<dbReference type="PANTHER" id="PTHR42693:SF33">
    <property type="entry name" value="ARYLSULFATASE"/>
    <property type="match status" value="1"/>
</dbReference>
<dbReference type="InterPro" id="IPR000917">
    <property type="entry name" value="Sulfatase_N"/>
</dbReference>
<dbReference type="EC" id="3.1.6.1" evidence="4"/>
<feature type="region of interest" description="Disordered" evidence="2">
    <location>
        <begin position="526"/>
        <end position="561"/>
    </location>
</feature>
<reference evidence="4 5" key="1">
    <citation type="submission" date="2019-02" db="EMBL/GenBank/DDBJ databases">
        <title>Deep-cultivation of Planctomycetes and their phenomic and genomic characterization uncovers novel biology.</title>
        <authorList>
            <person name="Wiegand S."/>
            <person name="Jogler M."/>
            <person name="Boedeker C."/>
            <person name="Pinto D."/>
            <person name="Vollmers J."/>
            <person name="Rivas-Marin E."/>
            <person name="Kohn T."/>
            <person name="Peeters S.H."/>
            <person name="Heuer A."/>
            <person name="Rast P."/>
            <person name="Oberbeckmann S."/>
            <person name="Bunk B."/>
            <person name="Jeske O."/>
            <person name="Meyerdierks A."/>
            <person name="Storesund J.E."/>
            <person name="Kallscheuer N."/>
            <person name="Luecker S."/>
            <person name="Lage O.M."/>
            <person name="Pohl T."/>
            <person name="Merkel B.J."/>
            <person name="Hornburger P."/>
            <person name="Mueller R.-W."/>
            <person name="Bruemmer F."/>
            <person name="Labrenz M."/>
            <person name="Spormann A.M."/>
            <person name="Op Den Camp H."/>
            <person name="Overmann J."/>
            <person name="Amann R."/>
            <person name="Jetten M.S.M."/>
            <person name="Mascher T."/>
            <person name="Medema M.H."/>
            <person name="Devos D.P."/>
            <person name="Kaster A.-K."/>
            <person name="Ovreas L."/>
            <person name="Rohde M."/>
            <person name="Galperin M.Y."/>
            <person name="Jogler C."/>
        </authorList>
    </citation>
    <scope>NUCLEOTIDE SEQUENCE [LARGE SCALE GENOMIC DNA]</scope>
    <source>
        <strain evidence="4 5">CA85</strain>
    </source>
</reference>
<feature type="domain" description="Sulfatase N-terminal" evidence="3">
    <location>
        <begin position="94"/>
        <end position="420"/>
    </location>
</feature>
<dbReference type="Proteomes" id="UP000318053">
    <property type="component" value="Unassembled WGS sequence"/>
</dbReference>
<evidence type="ECO:0000313" key="4">
    <source>
        <dbReference type="EMBL" id="TWT75443.1"/>
    </source>
</evidence>
<dbReference type="Gene3D" id="3.40.720.10">
    <property type="entry name" value="Alkaline Phosphatase, subunit A"/>
    <property type="match status" value="1"/>
</dbReference>
<comment type="similarity">
    <text evidence="1">Belongs to the sulfatase family.</text>
</comment>
<proteinExistence type="inferred from homology"/>
<name>A0A5C5YKK5_9BACT</name>
<comment type="caution">
    <text evidence="4">The sequence shown here is derived from an EMBL/GenBank/DDBJ whole genome shotgun (WGS) entry which is preliminary data.</text>
</comment>
<evidence type="ECO:0000256" key="2">
    <source>
        <dbReference type="SAM" id="MobiDB-lite"/>
    </source>
</evidence>
<evidence type="ECO:0000256" key="1">
    <source>
        <dbReference type="ARBA" id="ARBA00008779"/>
    </source>
</evidence>
<evidence type="ECO:0000313" key="5">
    <source>
        <dbReference type="Proteomes" id="UP000318053"/>
    </source>
</evidence>
<sequence length="1489" mass="165366">MVLSVPGERLFVRDAFLNDHWIREPCLKKPPAVLCARFRRMNRLYWLCRVVALFEVIANLSTKMLICRVICLVMLLGNVAPATELTPRQHVSQPNIVFVLTDDHRWDSCGAMGNPQIQTPNLDRIADRGTRFCNAFVTLAICSPSRAACLTGRYGSANGVTAYGNVPLNDGETTFAQALRTVGYATGVTGKWHLKTSPADCGFDFASTCWGNGTWYDRKFTIDGQQKEMPGFVDDVAADESIRFIDQSLQAGKPFVLWMCTQVPHMDSKHTWPAKQEYLANYKTEEMPLPETWDDDLAGKPEYLKTSRNRSQAVKYGYKDPDAIREHARDYYASVEQMDAAVGRVLDRLDRQGLRENTWVIFMGDNGWFLGEHGLTSKVLPYEESMRVPMAIAGPKTSALVSDELVLNIDLTATIYELAGLSAPASLHGRSLISIVTGRHVDDWRTSFLYEAPTPQLGSQPLWAVRDARWKYVETNTDAESGKVFPELYDLQSDAVEKRNLADHPNHRKQLSHLQETLVRHRNAITAGSSDGDVAKSPQQASAADSEEPTPADPPQPVRTDIHISGVYPHLTTYGVYSQNGAHNKTGHNECGIGAVVPWAGKLWMVNYAPHMPRGSEHKLFSIAPDLSQPMTVHPESVGGTPAGRMIHAESNQLLIAHHLIDDKGNVRTISPNDMPIRVTAIARHLTDPANMVYYIDMEGSIWEANVHTLAVKRLFKKPVPGWHSKGGYTSQGRLVVSNNGELHVGNYDDVLVGGEAKTPEERGVLAEFDGKDWKIIERRQYTEVTGPQGITGGSDGNDPIWTMGWDRRSVRLKVLDDGKWHTYLLPKAAYCNDAQHGWYTEWPRIREITDGRWMMDMHGMFFDFPKTFTSTNSAGIKPIGSHLRYVPDFCDWNGKLVLATDETSIQGNPLAGQPQSNLWFGEYDDLKTWGPASGYGGPWIEDAVAANTPSDPFLVAGFDRRILHLATGRRTPIADVAFRTTGEMEITELPKRLVGLPRVTIDRGNWREPTKGFQFTIDRPATVYLAVDGRGDSALSAAWEPTDLSLKWGNKVRDRVFSQKFPAGTITVPGNDIEHSDGAYGLPHIAFVKFQDDATAAVSPLRSASLVNPEATTTDEGDDAGPIQFTLQVDRKGNGSWTDLETIEVPSNGYVGKILPKDLDAVWLRLKTNRDCVATAFLHQTTAEYRDGSTDESTELFAGLADVGDSNALGAVVYPAQRNRNLRVITSDKRFFDFTKAGFEFVPTQRDPALADKLHTEPEFSVDDASVILKDRGQTFRLPKGDAAYDKPFASGWPRASREVESERHLANIHGTFYEIPLVTNGAPPAWNLMRPVSSHSKQITDFCSWNGLLVLCGVRPDGKKDEHIFRDADHQAGLWFGGVDDLWKLGKPVGRGGPWFQSEVASGAPSDPYLIKGYDQKSVVMSHDATEAATITLEVDLDGNGLWVNYQSFRVPEGESIQHEFPDGFSACWVRAVSDADTIATVQFEYR</sequence>
<gene>
    <name evidence="4" type="ORF">CA85_07340</name>
</gene>
<keyword evidence="4" id="KW-0378">Hydrolase</keyword>
<protein>
    <submittedName>
        <fullName evidence="4">Arylsulfatase</fullName>
        <ecNumber evidence="4">3.1.6.1</ecNumber>
    </submittedName>
</protein>
<evidence type="ECO:0000259" key="3">
    <source>
        <dbReference type="Pfam" id="PF00884"/>
    </source>
</evidence>
<dbReference type="Pfam" id="PF00884">
    <property type="entry name" value="Sulfatase"/>
    <property type="match status" value="1"/>
</dbReference>
<dbReference type="InterPro" id="IPR050738">
    <property type="entry name" value="Sulfatase"/>
</dbReference>
<keyword evidence="5" id="KW-1185">Reference proteome</keyword>
<dbReference type="InterPro" id="IPR017850">
    <property type="entry name" value="Alkaline_phosphatase_core_sf"/>
</dbReference>
<dbReference type="EMBL" id="SJPK01000001">
    <property type="protein sequence ID" value="TWT75443.1"/>
    <property type="molecule type" value="Genomic_DNA"/>
</dbReference>
<dbReference type="GO" id="GO:0004065">
    <property type="term" value="F:arylsulfatase activity"/>
    <property type="evidence" value="ECO:0007669"/>
    <property type="project" value="UniProtKB-EC"/>
</dbReference>
<accession>A0A5C5YKK5</accession>
<organism evidence="4 5">
    <name type="scientific">Allorhodopirellula solitaria</name>
    <dbReference type="NCBI Taxonomy" id="2527987"/>
    <lineage>
        <taxon>Bacteria</taxon>
        <taxon>Pseudomonadati</taxon>
        <taxon>Planctomycetota</taxon>
        <taxon>Planctomycetia</taxon>
        <taxon>Pirellulales</taxon>
        <taxon>Pirellulaceae</taxon>
        <taxon>Allorhodopirellula</taxon>
    </lineage>
</organism>
<dbReference type="SUPFAM" id="SSF53649">
    <property type="entry name" value="Alkaline phosphatase-like"/>
    <property type="match status" value="1"/>
</dbReference>
<dbReference type="PANTHER" id="PTHR42693">
    <property type="entry name" value="ARYLSULFATASE FAMILY MEMBER"/>
    <property type="match status" value="1"/>
</dbReference>